<accession>A0A3N4K8L0</accession>
<evidence type="ECO:0000259" key="2">
    <source>
        <dbReference type="Pfam" id="PF12770"/>
    </source>
</evidence>
<dbReference type="OrthoDB" id="9991317at2759"/>
<proteinExistence type="predicted"/>
<gene>
    <name evidence="3" type="ORF">P167DRAFT_540526</name>
</gene>
<dbReference type="InterPro" id="IPR024983">
    <property type="entry name" value="CHAT_dom"/>
</dbReference>
<keyword evidence="4" id="KW-1185">Reference proteome</keyword>
<dbReference type="InterPro" id="IPR011990">
    <property type="entry name" value="TPR-like_helical_dom_sf"/>
</dbReference>
<sequence length="1762" mass="194886">MASTDACPSLHDQQNYPSTAATSTSMEMPPTDMDPPTNHPTMLPTEPPGAMDPTTDDLIYINPHLEGARPTTYTRMLEEFTEQNPSPEDRWCDELYKILKMESDNIRSGTHCISDLPELAIPTITYSYPTFMGGMKRVASCRTGYDKEEKGGRIGEDWDDLKGVEFYIVPDNSVEEEATDDSKYYSTPPAAVTVNQGEELCPSAQSNTICTFPKPTTPTSSPPVVEIASESAPAVEAQPTITLQVSGPSPQHAQDATVETTEGLTFTYDFSLFQDRSWLALTVEEASNALSSTPPSHPHYAANLFILSQLLLLRYTHKDYTNLNQALQHAESSLRLFPSFLRLIPLMSICRILSLQGNQARADFVQSEGLAIHTEGKRVFTLMSSSRLHEERSSSTQEAEHLETAITYMTNELATQSGKERSLLLLFLSCMHNYRFIATQEAVDLDMAIEYLAEMTGINADPKHQRILARYYVARYDISKDLTDLEAATAAIEATLSHAKESTVCSDVALRAEVAHQKWLHTDWKYHVRAAINWSMAVVEYLDNEEDILSVYVKLGAQLRGYSRITGDRRGLMHAKDLASKMVRRLPEGHELQGVMAEELASLESMLAGDYGKDPVAHLEAGLEAIDPEEDPELYLDRLMVLSENLMKRFDRHGNPADITAALEKLEIVVAATEHIGWRHVVNLDALSCYLLRRFNALGDLADLDNAVMYGEMCLTAAAAAPESDGIHRNVIPALQFHLCSTYFERTKYNTELTDLDKALKLATAASRGIDEGHPLYISRLTHIGGLYLQRFARSCVRKDIDTAIAIGQQALQAALRIDGDGCDTNQLAMVKGNISELYRSRYLVFKSDEEDMTDGIHHGEEALRLTPSDHPSYAGRLILVGNWLHERYLQNTGNNIEDIDRAIEYLKTAIQMSSNRYQVQMAKSFLFEMETHRRGSDLTNIAPLNAEIEARLKAVAALPPGQSVGAAAMKTWLAVQYRVRYERIGDLADIEKAVEYSYAALSDFPGPEGRRGAILSELSAHLMSRYKRLGAMEDLDMSISIARESVKCTPIESHRRHDRLIELCQHLIDRFHRNPVSSYDDLLAAITLGQLCVDATVGRDGPVHFQIILADALHLRHLAIPVFIQDLHRAIILTLNALMDPRGTGHIPTKDISYRLGHLYHSRFRCTQQIDDIDLAIEYLEHTLRRLHKDEPARGKTLDLLGRCYLMRYQAKQNTGPDGQRSFHSFREAWNTLSAPPILRINGAQRVGDVYARSGRWADAVVMYEGCVNLMPQISRPFLSRSDQQRLLATLAGITSRAATGALIAGKGATHALKLLELGRGIIAGFIIDCRSDMTNLRSDHPELCREFAALRKEIEDGLSTPVRPTGWEILGPESVMAWRKKVMARMEEVLRTIRALPGYEEFLRPPSGKSLMALAVSGPLVVVNADFFGCDAIIITSTAIKSITLEKCDWGTARELLGGMKDLVTGGISTYADRTKKMQALLIWLWDVIVSPILTALGITAAPPRPLGELPHIWWMGTGPLGLAPFHAAGHHTNGSTENTISRVISSYTPNLKALQYSRQKPAETIRDLLLVAMPTTDDESELEGVEEELTEIIGIVQPDVTTNIMVQPGVPEVLSSLGNYQAVHFACHGVTEADDPSSGGLLLQGGRLTVADIAAKSGCAMMAYLSACSTAETGDSNLVDEGITLASAFQMAGFRHVVATMWEGRDEVCTAVAESFYESVVKKGCGVAKALHDAVVEARGEGRQTGKVLDWAPFIHNGA</sequence>
<name>A0A3N4K8L0_9PEZI</name>
<dbReference type="InParanoid" id="A0A3N4K8L0"/>
<feature type="region of interest" description="Disordered" evidence="1">
    <location>
        <begin position="1"/>
        <end position="54"/>
    </location>
</feature>
<feature type="compositionally biased region" description="Low complexity" evidence="1">
    <location>
        <begin position="24"/>
        <end position="42"/>
    </location>
</feature>
<dbReference type="Gene3D" id="1.25.40.10">
    <property type="entry name" value="Tetratricopeptide repeat domain"/>
    <property type="match status" value="1"/>
</dbReference>
<reference evidence="3 4" key="1">
    <citation type="journal article" date="2018" name="Nat. Ecol. Evol.">
        <title>Pezizomycetes genomes reveal the molecular basis of ectomycorrhizal truffle lifestyle.</title>
        <authorList>
            <person name="Murat C."/>
            <person name="Payen T."/>
            <person name="Noel B."/>
            <person name="Kuo A."/>
            <person name="Morin E."/>
            <person name="Chen J."/>
            <person name="Kohler A."/>
            <person name="Krizsan K."/>
            <person name="Balestrini R."/>
            <person name="Da Silva C."/>
            <person name="Montanini B."/>
            <person name="Hainaut M."/>
            <person name="Levati E."/>
            <person name="Barry K.W."/>
            <person name="Belfiori B."/>
            <person name="Cichocki N."/>
            <person name="Clum A."/>
            <person name="Dockter R.B."/>
            <person name="Fauchery L."/>
            <person name="Guy J."/>
            <person name="Iotti M."/>
            <person name="Le Tacon F."/>
            <person name="Lindquist E.A."/>
            <person name="Lipzen A."/>
            <person name="Malagnac F."/>
            <person name="Mello A."/>
            <person name="Molinier V."/>
            <person name="Miyauchi S."/>
            <person name="Poulain J."/>
            <person name="Riccioni C."/>
            <person name="Rubini A."/>
            <person name="Sitrit Y."/>
            <person name="Splivallo R."/>
            <person name="Traeger S."/>
            <person name="Wang M."/>
            <person name="Zifcakova L."/>
            <person name="Wipf D."/>
            <person name="Zambonelli A."/>
            <person name="Paolocci F."/>
            <person name="Nowrousian M."/>
            <person name="Ottonello S."/>
            <person name="Baldrian P."/>
            <person name="Spatafora J.W."/>
            <person name="Henrissat B."/>
            <person name="Nagy L.G."/>
            <person name="Aury J.M."/>
            <person name="Wincker P."/>
            <person name="Grigoriev I.V."/>
            <person name="Bonfante P."/>
            <person name="Martin F.M."/>
        </authorList>
    </citation>
    <scope>NUCLEOTIDE SEQUENCE [LARGE SCALE GENOMIC DNA]</scope>
    <source>
        <strain evidence="3 4">CCBAS932</strain>
    </source>
</reference>
<feature type="domain" description="CHAT" evidence="2">
    <location>
        <begin position="1482"/>
        <end position="1761"/>
    </location>
</feature>
<dbReference type="EMBL" id="ML119212">
    <property type="protein sequence ID" value="RPB06860.1"/>
    <property type="molecule type" value="Genomic_DNA"/>
</dbReference>
<dbReference type="STRING" id="1392247.A0A3N4K8L0"/>
<evidence type="ECO:0000313" key="3">
    <source>
        <dbReference type="EMBL" id="RPB06860.1"/>
    </source>
</evidence>
<evidence type="ECO:0000313" key="4">
    <source>
        <dbReference type="Proteomes" id="UP000277580"/>
    </source>
</evidence>
<evidence type="ECO:0000256" key="1">
    <source>
        <dbReference type="SAM" id="MobiDB-lite"/>
    </source>
</evidence>
<feature type="compositionally biased region" description="Polar residues" evidence="1">
    <location>
        <begin position="11"/>
        <end position="23"/>
    </location>
</feature>
<protein>
    <recommendedName>
        <fullName evidence="2">CHAT domain-containing protein</fullName>
    </recommendedName>
</protein>
<dbReference type="Proteomes" id="UP000277580">
    <property type="component" value="Unassembled WGS sequence"/>
</dbReference>
<organism evidence="3 4">
    <name type="scientific">Morchella conica CCBAS932</name>
    <dbReference type="NCBI Taxonomy" id="1392247"/>
    <lineage>
        <taxon>Eukaryota</taxon>
        <taxon>Fungi</taxon>
        <taxon>Dikarya</taxon>
        <taxon>Ascomycota</taxon>
        <taxon>Pezizomycotina</taxon>
        <taxon>Pezizomycetes</taxon>
        <taxon>Pezizales</taxon>
        <taxon>Morchellaceae</taxon>
        <taxon>Morchella</taxon>
    </lineage>
</organism>
<dbReference type="Pfam" id="PF12770">
    <property type="entry name" value="CHAT"/>
    <property type="match status" value="1"/>
</dbReference>